<evidence type="ECO:0000256" key="9">
    <source>
        <dbReference type="SAM" id="MobiDB-lite"/>
    </source>
</evidence>
<dbReference type="InterPro" id="IPR023612">
    <property type="entry name" value="Peptidase_M4"/>
</dbReference>
<dbReference type="InterPro" id="IPR001570">
    <property type="entry name" value="Peptidase_M4_C_domain"/>
</dbReference>
<comment type="function">
    <text evidence="8">Extracellular zinc metalloprotease.</text>
</comment>
<keyword evidence="4 8" id="KW-0378">Hydrolase</keyword>
<keyword evidence="6 8" id="KW-0482">Metalloprotease</keyword>
<reference evidence="12 13" key="1">
    <citation type="submission" date="2019-11" db="EMBL/GenBank/DDBJ databases">
        <title>Agromyces kandeliae sp. nov., isolated from mangrove soil.</title>
        <authorList>
            <person name="Wang R."/>
        </authorList>
    </citation>
    <scope>NUCLEOTIDE SEQUENCE [LARGE SCALE GENOMIC DNA]</scope>
    <source>
        <strain evidence="12 13">JCM 11431</strain>
    </source>
</reference>
<sequence length="407" mass="43631">MTRMPQPPAPRDPRAVVFARARARAGIVPPYLLLRIAAAEEYYDVAAEAARRSLLRDEPMRELRLGGAHPGLLPHEHTRSTTEREGAATGAGAATEAAAPTDAERVPEAGTAEPVLAEPAPDRRVSDAEGAESLPGRLARVEGQPATGDAAVDQAYDGLGEVWALFERVYGRDAIDGEGSPLEATVHFGDRYDNAFWDGERMVFGDGDGEVFRGFTQSLSVIGHELAHGVTEMTARLRYRDQSGALNEHVSDVFGALTEQYAMGQDADAATWLIGEGIFTELVQGRALRSMLEPGTAYDDDVLGRDPQPAHLRDYIVTDADNGGVHLNSGIPNRAFALAAVEVGGFAWEHVGRVWYDTLTGGTLRPNDGFAVFATATLAAARDRYGEGSREVRAVANGWDAVGVEPE</sequence>
<dbReference type="GO" id="GO:0005576">
    <property type="term" value="C:extracellular region"/>
    <property type="evidence" value="ECO:0007669"/>
    <property type="project" value="UniProtKB-SubCell"/>
</dbReference>
<dbReference type="Gene3D" id="3.10.170.10">
    <property type="match status" value="1"/>
</dbReference>
<proteinExistence type="inferred from homology"/>
<dbReference type="GO" id="GO:0006508">
    <property type="term" value="P:proteolysis"/>
    <property type="evidence" value="ECO:0007669"/>
    <property type="project" value="UniProtKB-KW"/>
</dbReference>
<feature type="compositionally biased region" description="Low complexity" evidence="9">
    <location>
        <begin position="87"/>
        <end position="101"/>
    </location>
</feature>
<dbReference type="PRINTS" id="PR00730">
    <property type="entry name" value="THERMOLYSIN"/>
</dbReference>
<feature type="domain" description="Peptidase M4 C-terminal" evidence="11">
    <location>
        <begin position="235"/>
        <end position="404"/>
    </location>
</feature>
<dbReference type="OrthoDB" id="291295at2"/>
<keyword evidence="3" id="KW-0479">Metal-binding</keyword>
<evidence type="ECO:0000259" key="11">
    <source>
        <dbReference type="Pfam" id="PF02868"/>
    </source>
</evidence>
<evidence type="ECO:0000259" key="10">
    <source>
        <dbReference type="Pfam" id="PF01447"/>
    </source>
</evidence>
<dbReference type="InterPro" id="IPR013856">
    <property type="entry name" value="Peptidase_M4_domain"/>
</dbReference>
<evidence type="ECO:0000256" key="1">
    <source>
        <dbReference type="ARBA" id="ARBA00009388"/>
    </source>
</evidence>
<comment type="cofactor">
    <cofactor evidence="8">
        <name>Zn(2+)</name>
        <dbReference type="ChEBI" id="CHEBI:29105"/>
    </cofactor>
</comment>
<dbReference type="Pfam" id="PF01447">
    <property type="entry name" value="Peptidase_M4"/>
    <property type="match status" value="1"/>
</dbReference>
<keyword evidence="8" id="KW-0964">Secreted</keyword>
<evidence type="ECO:0000256" key="6">
    <source>
        <dbReference type="ARBA" id="ARBA00023049"/>
    </source>
</evidence>
<dbReference type="InterPro" id="IPR052759">
    <property type="entry name" value="Metalloprotease_M4"/>
</dbReference>
<dbReference type="PANTHER" id="PTHR43579:SF1">
    <property type="entry name" value="NEUTRAL METALLOPROTEINASE"/>
    <property type="match status" value="1"/>
</dbReference>
<dbReference type="GO" id="GO:0004222">
    <property type="term" value="F:metalloendopeptidase activity"/>
    <property type="evidence" value="ECO:0007669"/>
    <property type="project" value="UniProtKB-UniRule"/>
</dbReference>
<evidence type="ECO:0000256" key="3">
    <source>
        <dbReference type="ARBA" id="ARBA00022723"/>
    </source>
</evidence>
<name>A0A7C9LD02_9MICO</name>
<dbReference type="AlphaFoldDB" id="A0A7C9LD02"/>
<protein>
    <recommendedName>
        <fullName evidence="8">Neutral metalloproteinase</fullName>
        <ecNumber evidence="8">3.4.24.-</ecNumber>
    </recommendedName>
</protein>
<dbReference type="PANTHER" id="PTHR43579">
    <property type="match status" value="1"/>
</dbReference>
<feature type="region of interest" description="Disordered" evidence="9">
    <location>
        <begin position="65"/>
        <end position="146"/>
    </location>
</feature>
<dbReference type="SUPFAM" id="SSF55486">
    <property type="entry name" value="Metalloproteases ('zincins'), catalytic domain"/>
    <property type="match status" value="1"/>
</dbReference>
<dbReference type="InterPro" id="IPR027268">
    <property type="entry name" value="Peptidase_M4/M1_CTD_sf"/>
</dbReference>
<comment type="similarity">
    <text evidence="1 8">Belongs to the peptidase M4 family.</text>
</comment>
<dbReference type="Proteomes" id="UP000480122">
    <property type="component" value="Unassembled WGS sequence"/>
</dbReference>
<evidence type="ECO:0000313" key="12">
    <source>
        <dbReference type="EMBL" id="MUN06571.1"/>
    </source>
</evidence>
<keyword evidence="5 8" id="KW-0862">Zinc</keyword>
<dbReference type="Pfam" id="PF02868">
    <property type="entry name" value="Peptidase_M4_C"/>
    <property type="match status" value="1"/>
</dbReference>
<keyword evidence="13" id="KW-1185">Reference proteome</keyword>
<feature type="active site" description="Proton donor" evidence="7">
    <location>
        <position position="326"/>
    </location>
</feature>
<comment type="caution">
    <text evidence="12">The sequence shown here is derived from an EMBL/GenBank/DDBJ whole genome shotgun (WGS) entry which is preliminary data.</text>
</comment>
<gene>
    <name evidence="12" type="ORF">GLX25_05495</name>
</gene>
<dbReference type="EC" id="3.4.24.-" evidence="8"/>
<evidence type="ECO:0000256" key="8">
    <source>
        <dbReference type="RuleBase" id="RU366073"/>
    </source>
</evidence>
<dbReference type="Gene3D" id="1.10.390.10">
    <property type="entry name" value="Neutral Protease Domain 2"/>
    <property type="match status" value="1"/>
</dbReference>
<feature type="compositionally biased region" description="Basic and acidic residues" evidence="9">
    <location>
        <begin position="74"/>
        <end position="86"/>
    </location>
</feature>
<dbReference type="GO" id="GO:0046872">
    <property type="term" value="F:metal ion binding"/>
    <property type="evidence" value="ECO:0007669"/>
    <property type="project" value="UniProtKB-UniRule"/>
</dbReference>
<dbReference type="EMBL" id="WODA01000007">
    <property type="protein sequence ID" value="MUN06571.1"/>
    <property type="molecule type" value="Genomic_DNA"/>
</dbReference>
<accession>A0A7C9LD02</accession>
<evidence type="ECO:0000313" key="13">
    <source>
        <dbReference type="Proteomes" id="UP000480122"/>
    </source>
</evidence>
<dbReference type="CDD" id="cd09597">
    <property type="entry name" value="M4_TLP"/>
    <property type="match status" value="1"/>
</dbReference>
<keyword evidence="2 8" id="KW-0645">Protease</keyword>
<comment type="subcellular location">
    <subcellularLocation>
        <location evidence="8">Secreted</location>
    </subcellularLocation>
</comment>
<feature type="domain" description="Peptidase M4" evidence="10">
    <location>
        <begin position="149"/>
        <end position="232"/>
    </location>
</feature>
<organism evidence="12 13">
    <name type="scientific">Agromyces luteolus</name>
    <dbReference type="NCBI Taxonomy" id="88373"/>
    <lineage>
        <taxon>Bacteria</taxon>
        <taxon>Bacillati</taxon>
        <taxon>Actinomycetota</taxon>
        <taxon>Actinomycetes</taxon>
        <taxon>Micrococcales</taxon>
        <taxon>Microbacteriaceae</taxon>
        <taxon>Agromyces</taxon>
    </lineage>
</organism>
<evidence type="ECO:0000256" key="2">
    <source>
        <dbReference type="ARBA" id="ARBA00022670"/>
    </source>
</evidence>
<evidence type="ECO:0000256" key="7">
    <source>
        <dbReference type="PIRSR" id="PIRSR623612-1"/>
    </source>
</evidence>
<evidence type="ECO:0000256" key="4">
    <source>
        <dbReference type="ARBA" id="ARBA00022801"/>
    </source>
</evidence>
<feature type="active site" evidence="7">
    <location>
        <position position="225"/>
    </location>
</feature>
<evidence type="ECO:0000256" key="5">
    <source>
        <dbReference type="ARBA" id="ARBA00022833"/>
    </source>
</evidence>